<keyword evidence="1" id="KW-0175">Coiled coil</keyword>
<evidence type="ECO:0000256" key="1">
    <source>
        <dbReference type="SAM" id="Coils"/>
    </source>
</evidence>
<evidence type="ECO:0000313" key="2">
    <source>
        <dbReference type="EMBL" id="AAV30187.1"/>
    </source>
</evidence>
<sequence>MTMSDLIKVDNGVATLNSNVTKQIAEFETQIKAIKKQEEDLKKSILDAMKENGVVKIDNDHLTINYIAGHDQERFDTKAFKEENRIIYDEYVKMVHVKDSVRIRVKD</sequence>
<dbReference type="GeneID" id="17823710"/>
<accession>F7V9C6</accession>
<dbReference type="EMBL" id="AY739900">
    <property type="protein sequence ID" value="AAV30187.1"/>
    <property type="molecule type" value="Genomic_DNA"/>
</dbReference>
<name>F7V9C6_9CAUD</name>
<protein>
    <submittedName>
        <fullName evidence="2">Uncharacterized protein</fullName>
    </submittedName>
</protein>
<proteinExistence type="predicted"/>
<dbReference type="RefSeq" id="YP_008859604.1">
    <property type="nucleotide sequence ID" value="NC_022989.1"/>
</dbReference>
<dbReference type="KEGG" id="vg:17823710"/>
<keyword evidence="3" id="KW-1185">Reference proteome</keyword>
<reference evidence="2 3" key="1">
    <citation type="journal article" date="2011" name="Arch. Virol.">
        <title>The genomes and comparative genomics of Lactobacillus delbrueckii phages.</title>
        <authorList>
            <person name="Riipinen K.A."/>
            <person name="Forsman P."/>
            <person name="Alatossava T."/>
        </authorList>
    </citation>
    <scope>NUCLEOTIDE SEQUENCE [LARGE SCALE GENOMIC DNA]</scope>
</reference>
<organism evidence="2 3">
    <name type="scientific">Lactobacillus phage LL-Ku</name>
    <dbReference type="NCBI Taxonomy" id="2892343"/>
    <lineage>
        <taxon>Viruses</taxon>
        <taxon>Duplodnaviria</taxon>
        <taxon>Heunggongvirae</taxon>
        <taxon>Uroviricota</taxon>
        <taxon>Caudoviricetes</taxon>
        <taxon>Cequinquevirus</taxon>
        <taxon>Cequinquevirus LLKu</taxon>
    </lineage>
</organism>
<dbReference type="Proteomes" id="UP000000290">
    <property type="component" value="Genome"/>
</dbReference>
<evidence type="ECO:0000313" key="3">
    <source>
        <dbReference type="Proteomes" id="UP000000290"/>
    </source>
</evidence>
<feature type="coiled-coil region" evidence="1">
    <location>
        <begin position="17"/>
        <end position="51"/>
    </location>
</feature>